<feature type="transmembrane region" description="Helical" evidence="2">
    <location>
        <begin position="469"/>
        <end position="490"/>
    </location>
</feature>
<feature type="transmembrane region" description="Helical" evidence="2">
    <location>
        <begin position="438"/>
        <end position="457"/>
    </location>
</feature>
<evidence type="ECO:0000313" key="3">
    <source>
        <dbReference type="EMBL" id="SDC07000.1"/>
    </source>
</evidence>
<evidence type="ECO:0000256" key="2">
    <source>
        <dbReference type="SAM" id="Phobius"/>
    </source>
</evidence>
<feature type="transmembrane region" description="Helical" evidence="2">
    <location>
        <begin position="189"/>
        <end position="211"/>
    </location>
</feature>
<keyword evidence="2" id="KW-0812">Transmembrane</keyword>
<protein>
    <recommendedName>
        <fullName evidence="5">4-amino-4-deoxy-L-arabinose transferase</fullName>
    </recommendedName>
</protein>
<feature type="transmembrane region" description="Helical" evidence="2">
    <location>
        <begin position="412"/>
        <end position="432"/>
    </location>
</feature>
<keyword evidence="2" id="KW-1133">Transmembrane helix</keyword>
<feature type="region of interest" description="Disordered" evidence="1">
    <location>
        <begin position="24"/>
        <end position="72"/>
    </location>
</feature>
<feature type="transmembrane region" description="Helical" evidence="2">
    <location>
        <begin position="312"/>
        <end position="333"/>
    </location>
</feature>
<keyword evidence="2" id="KW-0472">Membrane</keyword>
<feature type="compositionally biased region" description="Low complexity" evidence="1">
    <location>
        <begin position="45"/>
        <end position="63"/>
    </location>
</feature>
<feature type="transmembrane region" description="Helical" evidence="2">
    <location>
        <begin position="375"/>
        <end position="400"/>
    </location>
</feature>
<feature type="transmembrane region" description="Helical" evidence="2">
    <location>
        <begin position="144"/>
        <end position="177"/>
    </location>
</feature>
<dbReference type="EMBL" id="FMZF01000001">
    <property type="protein sequence ID" value="SDC07000.1"/>
    <property type="molecule type" value="Genomic_DNA"/>
</dbReference>
<name>A0A1G6IKR5_9ACTN</name>
<evidence type="ECO:0000256" key="1">
    <source>
        <dbReference type="SAM" id="MobiDB-lite"/>
    </source>
</evidence>
<keyword evidence="4" id="KW-1185">Reference proteome</keyword>
<feature type="transmembrane region" description="Helical" evidence="2">
    <location>
        <begin position="87"/>
        <end position="107"/>
    </location>
</feature>
<dbReference type="Proteomes" id="UP000199416">
    <property type="component" value="Unassembled WGS sequence"/>
</dbReference>
<evidence type="ECO:0000313" key="4">
    <source>
        <dbReference type="Proteomes" id="UP000199416"/>
    </source>
</evidence>
<sequence>MGDPPVRRGPRGVTDLASPVFGDACEGAMTGMGSPSTAELPTIDRAPATPASPAAPPSRAGSEPAREGGRTPADRVRALGYVPLRRLLTGLVSGAFLLMMLAGQYFAPAHSDSVAQQNIVRSILGGQPSDLVVPVDNWWLHAPFYLLTSLLPAGATAHLLDVLLTHAVLLAGILVFTRTYLRELFPGSRLALVAAHLAAAWALGLAVYLPWADPVAPLGNEAAATIFLTPNHRNLETGVALLLLAWFASWAGRAGQASRRRTAVQWAAASLSLGALTYSDPFFLYTLAGSLVLACAVFWLTGRWSARRAAGVLSVLVGGAVVHAALSVVMRALGVHAIENVGSFFAPAQGLVGNLQNVLTAYLVMFRASPWGLPIGASVALVVLNAVLAVAVLAGVALAARSQFRRPDPVRLPALLFILIGTAAYAFSTLAASGPASFRYVFVPVLAALPFATESLVRVARANVRWRGVVLVVLCGGLLANVAVNASVLVRQGPLGTDRLYAANEAVVEAVEEAGYTKGYATFWNANVNTYLADREVLFLPVTSRAGEVVKYDFLVNTPDFDVAADRSFLYVAPNDVPLVHEGPPNELDPQWWVAAVGRPSETRQLPTGGTLLFYDRDIGADLPLWVPAVED</sequence>
<evidence type="ECO:0008006" key="5">
    <source>
        <dbReference type="Google" id="ProtNLM"/>
    </source>
</evidence>
<gene>
    <name evidence="3" type="ORF">SAMN05660690_0423</name>
</gene>
<organism evidence="3 4">
    <name type="scientific">Geodermatophilus telluris</name>
    <dbReference type="NCBI Taxonomy" id="1190417"/>
    <lineage>
        <taxon>Bacteria</taxon>
        <taxon>Bacillati</taxon>
        <taxon>Actinomycetota</taxon>
        <taxon>Actinomycetes</taxon>
        <taxon>Geodermatophilales</taxon>
        <taxon>Geodermatophilaceae</taxon>
        <taxon>Geodermatophilus</taxon>
    </lineage>
</organism>
<reference evidence="4" key="1">
    <citation type="submission" date="2016-10" db="EMBL/GenBank/DDBJ databases">
        <authorList>
            <person name="Varghese N."/>
            <person name="Submissions S."/>
        </authorList>
    </citation>
    <scope>NUCLEOTIDE SEQUENCE [LARGE SCALE GENOMIC DNA]</scope>
    <source>
        <strain evidence="4">DSM 45421</strain>
    </source>
</reference>
<accession>A0A1G6IKR5</accession>
<feature type="transmembrane region" description="Helical" evidence="2">
    <location>
        <begin position="282"/>
        <end position="300"/>
    </location>
</feature>
<dbReference type="AlphaFoldDB" id="A0A1G6IKR5"/>
<proteinExistence type="predicted"/>